<dbReference type="Gene3D" id="1.10.357.10">
    <property type="entry name" value="Tetracycline Repressor, domain 2"/>
    <property type="match status" value="1"/>
</dbReference>
<dbReference type="EMBL" id="OU015584">
    <property type="protein sequence ID" value="CAG5078763.1"/>
    <property type="molecule type" value="Genomic_DNA"/>
</dbReference>
<evidence type="ECO:0000313" key="4">
    <source>
        <dbReference type="EMBL" id="CAG5078763.1"/>
    </source>
</evidence>
<proteinExistence type="predicted"/>
<name>A0A916JM19_9FLAO</name>
<dbReference type="PROSITE" id="PS50977">
    <property type="entry name" value="HTH_TETR_2"/>
    <property type="match status" value="1"/>
</dbReference>
<feature type="domain" description="HTH tetR-type" evidence="3">
    <location>
        <begin position="23"/>
        <end position="83"/>
    </location>
</feature>
<keyword evidence="1 2" id="KW-0238">DNA-binding</keyword>
<organism evidence="4 5">
    <name type="scientific">Parvicella tangerina</name>
    <dbReference type="NCBI Taxonomy" id="2829795"/>
    <lineage>
        <taxon>Bacteria</taxon>
        <taxon>Pseudomonadati</taxon>
        <taxon>Bacteroidota</taxon>
        <taxon>Flavobacteriia</taxon>
        <taxon>Flavobacteriales</taxon>
        <taxon>Parvicellaceae</taxon>
        <taxon>Parvicella</taxon>
    </lineage>
</organism>
<dbReference type="Pfam" id="PF00440">
    <property type="entry name" value="TetR_N"/>
    <property type="match status" value="1"/>
</dbReference>
<dbReference type="Proteomes" id="UP000683507">
    <property type="component" value="Chromosome"/>
</dbReference>
<dbReference type="RefSeq" id="WP_258540984.1">
    <property type="nucleotide sequence ID" value="NZ_OU015584.1"/>
</dbReference>
<dbReference type="AlphaFoldDB" id="A0A916JM19"/>
<dbReference type="GO" id="GO:0003677">
    <property type="term" value="F:DNA binding"/>
    <property type="evidence" value="ECO:0007669"/>
    <property type="project" value="UniProtKB-UniRule"/>
</dbReference>
<protein>
    <recommendedName>
        <fullName evidence="3">HTH tetR-type domain-containing protein</fullName>
    </recommendedName>
</protein>
<sequence length="225" mass="26341">MNIKTNITLSVCSSTFKKDPVSSELGKRILRGAIDLIDEVGLEAFTFRKLALKVSSTEASVYRYFESKYHLMGYLVSWYWSWMQYRLTLKLANIEDPMDKLSRTITMLTEKIEEDSDFLFINEVKLSKIVVAESSKLILHKNVDESNEQGFFVDYKKFVQIVSDIVLEYNPSYKYPHMLTSTIIEGVHFQYFFTEHLPKLTDVIEGENSIETFYKEMLFNLIQKK</sequence>
<evidence type="ECO:0000256" key="2">
    <source>
        <dbReference type="PROSITE-ProRule" id="PRU00335"/>
    </source>
</evidence>
<gene>
    <name evidence="4" type="ORF">CRYO30217_00760</name>
</gene>
<evidence type="ECO:0000259" key="3">
    <source>
        <dbReference type="PROSITE" id="PS50977"/>
    </source>
</evidence>
<dbReference type="KEGG" id="ptan:CRYO30217_00760"/>
<keyword evidence="5" id="KW-1185">Reference proteome</keyword>
<dbReference type="SUPFAM" id="SSF46689">
    <property type="entry name" value="Homeodomain-like"/>
    <property type="match status" value="1"/>
</dbReference>
<dbReference type="InterPro" id="IPR001647">
    <property type="entry name" value="HTH_TetR"/>
</dbReference>
<reference evidence="4" key="1">
    <citation type="submission" date="2021-04" db="EMBL/GenBank/DDBJ databases">
        <authorList>
            <person name="Rodrigo-Torres L."/>
            <person name="Arahal R. D."/>
            <person name="Lucena T."/>
        </authorList>
    </citation>
    <scope>NUCLEOTIDE SEQUENCE</scope>
    <source>
        <strain evidence="4">AS29M-1</strain>
    </source>
</reference>
<evidence type="ECO:0000256" key="1">
    <source>
        <dbReference type="ARBA" id="ARBA00023125"/>
    </source>
</evidence>
<feature type="DNA-binding region" description="H-T-H motif" evidence="2">
    <location>
        <begin position="46"/>
        <end position="65"/>
    </location>
</feature>
<accession>A0A916JM19</accession>
<evidence type="ECO:0000313" key="5">
    <source>
        <dbReference type="Proteomes" id="UP000683507"/>
    </source>
</evidence>
<dbReference type="InterPro" id="IPR009057">
    <property type="entry name" value="Homeodomain-like_sf"/>
</dbReference>